<feature type="domain" description="GH84" evidence="4">
    <location>
        <begin position="22"/>
        <end position="298"/>
    </location>
</feature>
<dbReference type="Gene3D" id="1.20.58.460">
    <property type="entry name" value="Hyaluronidase post-catalytic domain-like"/>
    <property type="match status" value="1"/>
</dbReference>
<evidence type="ECO:0000259" key="4">
    <source>
        <dbReference type="PROSITE" id="PS52009"/>
    </source>
</evidence>
<name>A0A5Q2THK8_9BACI</name>
<comment type="similarity">
    <text evidence="3">Belongs to the glycosyl hydrolase 84 family.</text>
</comment>
<keyword evidence="1 3" id="KW-0378">Hydrolase</keyword>
<dbReference type="Pfam" id="PF07555">
    <property type="entry name" value="NAGidase"/>
    <property type="match status" value="1"/>
</dbReference>
<dbReference type="EMBL" id="CP045915">
    <property type="protein sequence ID" value="QGH33631.1"/>
    <property type="molecule type" value="Genomic_DNA"/>
</dbReference>
<dbReference type="AlphaFoldDB" id="A0A5Q2THK8"/>
<gene>
    <name evidence="5" type="ORF">GI584_06195</name>
</gene>
<dbReference type="SUPFAM" id="SSF51445">
    <property type="entry name" value="(Trans)glycosidases"/>
    <property type="match status" value="1"/>
</dbReference>
<proteinExistence type="inferred from homology"/>
<protein>
    <recommendedName>
        <fullName evidence="4">GH84 domain-containing protein</fullName>
    </recommendedName>
</protein>
<accession>A0A5Q2THK8</accession>
<feature type="active site" description="Proton donor" evidence="3">
    <location>
        <position position="137"/>
    </location>
</feature>
<dbReference type="Gene3D" id="3.20.20.80">
    <property type="entry name" value="Glycosidases"/>
    <property type="match status" value="1"/>
</dbReference>
<dbReference type="KEGG" id="grc:GI584_06195"/>
<dbReference type="PROSITE" id="PS52009">
    <property type="entry name" value="GH84"/>
    <property type="match status" value="1"/>
</dbReference>
<organism evidence="5 6">
    <name type="scientific">Gracilibacillus salitolerans</name>
    <dbReference type="NCBI Taxonomy" id="2663022"/>
    <lineage>
        <taxon>Bacteria</taxon>
        <taxon>Bacillati</taxon>
        <taxon>Bacillota</taxon>
        <taxon>Bacilli</taxon>
        <taxon>Bacillales</taxon>
        <taxon>Bacillaceae</taxon>
        <taxon>Gracilibacillus</taxon>
    </lineage>
</organism>
<evidence type="ECO:0000313" key="6">
    <source>
        <dbReference type="Proteomes" id="UP000339690"/>
    </source>
</evidence>
<dbReference type="PANTHER" id="PTHR13170:SF16">
    <property type="entry name" value="PROTEIN O-GLCNACASE"/>
    <property type="match status" value="1"/>
</dbReference>
<reference evidence="5 6" key="1">
    <citation type="submission" date="2019-11" db="EMBL/GenBank/DDBJ databases">
        <title>Gracilibacillus salitolerans sp. nov., a moderate halophile isolated from a saline soil in northwest China.</title>
        <authorList>
            <person name="Gan L."/>
        </authorList>
    </citation>
    <scope>NUCLEOTIDE SEQUENCE [LARGE SCALE GENOMIC DNA]</scope>
    <source>
        <strain evidence="5 6">SCU50</strain>
    </source>
</reference>
<sequence>MFYEYNPRCGKGVLDLSAPFFEKRGVLEGFYGAFYTESERNDLIHFMYKHDFNFYIYGPKNDRQHRARWREPYPDYIMKQFGRTIQLAKKLDIDFCYSIGSGVSINYASDDEVTIIKEKFKAFYDIGVRSFAIMLDDIAPNFRTVEEQEKFNSFAEAQSFLCNHLYHWLKELNESCTLFMCPTDYHGQAPFSDYIHELGELLDPNIDVCYTGADITTAQITNQDTKEFGEAIRRSPIIWENYPVNDLAMTSEMHLGPITGRDPNLYETTKGFLVNTMNQAEASKVPLLTFKAYLKDPHSYEPWKEWNDALKEIAGTRHAAFLKTFAENALQSCLKQSNSKTLSGLMEEIKVLLTQQAPITGTKATQDLIEYLNHLDETGYHLKFRMENEALRNDLLPWIELMESWAWAGRRAIWLLEALEKNEGIEEAKQWFIESSSEVEKHPKEMTDGSLQVLIDYANQQMRRMLCRK</sequence>
<evidence type="ECO:0000256" key="3">
    <source>
        <dbReference type="PROSITE-ProRule" id="PRU01353"/>
    </source>
</evidence>
<dbReference type="Proteomes" id="UP000339690">
    <property type="component" value="Chromosome"/>
</dbReference>
<dbReference type="InterPro" id="IPR011496">
    <property type="entry name" value="O-GlcNAcase_cat"/>
</dbReference>
<dbReference type="GO" id="GO:1901135">
    <property type="term" value="P:carbohydrate derivative metabolic process"/>
    <property type="evidence" value="ECO:0007669"/>
    <property type="project" value="UniProtKB-ARBA"/>
</dbReference>
<evidence type="ECO:0000256" key="1">
    <source>
        <dbReference type="ARBA" id="ARBA00022801"/>
    </source>
</evidence>
<evidence type="ECO:0000313" key="5">
    <source>
        <dbReference type="EMBL" id="QGH33631.1"/>
    </source>
</evidence>
<evidence type="ECO:0000256" key="2">
    <source>
        <dbReference type="ARBA" id="ARBA00023295"/>
    </source>
</evidence>
<keyword evidence="2 3" id="KW-0326">Glycosidase</keyword>
<dbReference type="PANTHER" id="PTHR13170">
    <property type="entry name" value="O-GLCNACASE"/>
    <property type="match status" value="1"/>
</dbReference>
<dbReference type="InterPro" id="IPR017853">
    <property type="entry name" value="GH"/>
</dbReference>
<dbReference type="GO" id="GO:0015929">
    <property type="term" value="F:hexosaminidase activity"/>
    <property type="evidence" value="ECO:0007669"/>
    <property type="project" value="UniProtKB-ARBA"/>
</dbReference>
<dbReference type="InterPro" id="IPR051822">
    <property type="entry name" value="Glycosyl_Hydrolase_84"/>
</dbReference>
<keyword evidence="6" id="KW-1185">Reference proteome</keyword>